<protein>
    <submittedName>
        <fullName evidence="1">Uncharacterized protein</fullName>
    </submittedName>
</protein>
<accession>A0ABV0FKG6</accession>
<dbReference type="Proteomes" id="UP001455709">
    <property type="component" value="Unassembled WGS sequence"/>
</dbReference>
<evidence type="ECO:0000313" key="1">
    <source>
        <dbReference type="EMBL" id="MEO2219657.1"/>
    </source>
</evidence>
<name>A0ABV0FKG6_9NEIS</name>
<keyword evidence="2" id="KW-1185">Reference proteome</keyword>
<organism evidence="1 2">
    <name type="scientific">Chromobacterium vaccinii</name>
    <dbReference type="NCBI Taxonomy" id="1108595"/>
    <lineage>
        <taxon>Bacteria</taxon>
        <taxon>Pseudomonadati</taxon>
        <taxon>Pseudomonadota</taxon>
        <taxon>Betaproteobacteria</taxon>
        <taxon>Neisseriales</taxon>
        <taxon>Chromobacteriaceae</taxon>
        <taxon>Chromobacterium</taxon>
    </lineage>
</organism>
<evidence type="ECO:0000313" key="2">
    <source>
        <dbReference type="Proteomes" id="UP001455709"/>
    </source>
</evidence>
<dbReference type="EMBL" id="JBDOJC010000001">
    <property type="protein sequence ID" value="MEO2219657.1"/>
    <property type="molecule type" value="Genomic_DNA"/>
</dbReference>
<gene>
    <name evidence="1" type="ORF">ABGV49_21600</name>
</gene>
<sequence length="147" mass="16226">MMTGDEMHFYRMFFVTFLAGLAGCATTPNYKGMSLDSFVDKIDGREAWAPSILSASRVKKQTSISADVAARSFLNWCSDNGGHARYDFEKDVRVLGKRSINAVACTGADEKLIAGFSAFEGGALAFYMPRDMLELRKLAQDKLEKSN</sequence>
<proteinExistence type="predicted"/>
<dbReference type="RefSeq" id="WP_347372122.1">
    <property type="nucleotide sequence ID" value="NZ_JBDOJC010000001.1"/>
</dbReference>
<reference evidence="1 2" key="1">
    <citation type="submission" date="2024-05" db="EMBL/GenBank/DDBJ databases">
        <authorList>
            <person name="De Oliveira J.P."/>
            <person name="Noriler S.A."/>
            <person name="De Oliveira A.G."/>
            <person name="Sipoli D.S."/>
        </authorList>
    </citation>
    <scope>NUCLEOTIDE SEQUENCE [LARGE SCALE GENOMIC DNA]</scope>
    <source>
        <strain evidence="1 2">LABIM189</strain>
    </source>
</reference>
<comment type="caution">
    <text evidence="1">The sequence shown here is derived from an EMBL/GenBank/DDBJ whole genome shotgun (WGS) entry which is preliminary data.</text>
</comment>